<feature type="binding site" evidence="5">
    <location>
        <position position="270"/>
    </location>
    <ligand>
        <name>substrate</name>
    </ligand>
</feature>
<dbReference type="GO" id="GO:0070006">
    <property type="term" value="F:metalloaminopeptidase activity"/>
    <property type="evidence" value="ECO:0007669"/>
    <property type="project" value="UniProtKB-UniRule"/>
</dbReference>
<dbReference type="InterPro" id="IPR001714">
    <property type="entry name" value="Pept_M24_MAP"/>
</dbReference>
<dbReference type="PRINTS" id="PR00599">
    <property type="entry name" value="MAPEPTIDASE"/>
</dbReference>
<feature type="domain" description="Peptidase M24" evidence="7">
    <location>
        <begin position="106"/>
        <end position="332"/>
    </location>
</feature>
<keyword evidence="1 5" id="KW-0031">Aminopeptidase</keyword>
<dbReference type="AlphaFoldDB" id="A0A7S1XLA0"/>
<evidence type="ECO:0000313" key="8">
    <source>
        <dbReference type="EMBL" id="CAD9247638.1"/>
    </source>
</evidence>
<comment type="similarity">
    <text evidence="5">Belongs to the peptidase M24A family. Methionine aminopeptidase type 1 subfamily.</text>
</comment>
<dbReference type="EMBL" id="HBGJ01009512">
    <property type="protein sequence ID" value="CAD9247638.1"/>
    <property type="molecule type" value="Transcribed_RNA"/>
</dbReference>
<feature type="binding site" evidence="5">
    <location>
        <position position="326"/>
    </location>
    <ligand>
        <name>a divalent metal cation</name>
        <dbReference type="ChEBI" id="CHEBI:60240"/>
        <label>2</label>
        <note>catalytic</note>
    </ligand>
</feature>
<feature type="binding site" evidence="5">
    <location>
        <position position="326"/>
    </location>
    <ligand>
        <name>a divalent metal cation</name>
        <dbReference type="ChEBI" id="CHEBI:60240"/>
        <label>1</label>
    </ligand>
</feature>
<dbReference type="InterPro" id="IPR036005">
    <property type="entry name" value="Creatinase/aminopeptidase-like"/>
</dbReference>
<evidence type="ECO:0000256" key="5">
    <source>
        <dbReference type="HAMAP-Rule" id="MF_03174"/>
    </source>
</evidence>
<protein>
    <recommendedName>
        <fullName evidence="6">Methionine aminopeptidase</fullName>
        <ecNumber evidence="6">3.4.11.18</ecNumber>
    </recommendedName>
</protein>
<feature type="binding site" evidence="5">
    <location>
        <position position="295"/>
    </location>
    <ligand>
        <name>a divalent metal cation</name>
        <dbReference type="ChEBI" id="CHEBI:60240"/>
        <label>2</label>
        <note>catalytic</note>
    </ligand>
</feature>
<gene>
    <name evidence="8" type="ORF">PPAR1163_LOCUS5996</name>
</gene>
<dbReference type="SUPFAM" id="SSF55920">
    <property type="entry name" value="Creatinase/aminopeptidase"/>
    <property type="match status" value="1"/>
</dbReference>
<name>A0A7S1XLA0_9STRA</name>
<dbReference type="InterPro" id="IPR000994">
    <property type="entry name" value="Pept_M24"/>
</dbReference>
<dbReference type="NCBIfam" id="TIGR00500">
    <property type="entry name" value="met_pdase_I"/>
    <property type="match status" value="1"/>
</dbReference>
<evidence type="ECO:0000256" key="4">
    <source>
        <dbReference type="ARBA" id="ARBA00022801"/>
    </source>
</evidence>
<comment type="catalytic activity">
    <reaction evidence="5 6">
        <text>Release of N-terminal amino acids, preferentially methionine, from peptides and arylamides.</text>
        <dbReference type="EC" id="3.4.11.18"/>
    </reaction>
</comment>
<reference evidence="8" key="1">
    <citation type="submission" date="2021-01" db="EMBL/GenBank/DDBJ databases">
        <authorList>
            <person name="Corre E."/>
            <person name="Pelletier E."/>
            <person name="Niang G."/>
            <person name="Scheremetjew M."/>
            <person name="Finn R."/>
            <person name="Kale V."/>
            <person name="Holt S."/>
            <person name="Cochrane G."/>
            <person name="Meng A."/>
            <person name="Brown T."/>
            <person name="Cohen L."/>
        </authorList>
    </citation>
    <scope>NUCLEOTIDE SEQUENCE</scope>
    <source>
        <strain evidence="8">CCMP2877</strain>
    </source>
</reference>
<keyword evidence="2 5" id="KW-0645">Protease</keyword>
<evidence type="ECO:0000259" key="7">
    <source>
        <dbReference type="Pfam" id="PF00557"/>
    </source>
</evidence>
<dbReference type="CDD" id="cd01086">
    <property type="entry name" value="MetAP1"/>
    <property type="match status" value="1"/>
</dbReference>
<evidence type="ECO:0000256" key="3">
    <source>
        <dbReference type="ARBA" id="ARBA00022723"/>
    </source>
</evidence>
<dbReference type="EC" id="3.4.11.18" evidence="6"/>
<feature type="binding site" evidence="5">
    <location>
        <position position="198"/>
    </location>
    <ligand>
        <name>a divalent metal cation</name>
        <dbReference type="ChEBI" id="CHEBI:60240"/>
        <label>2</label>
        <note>catalytic</note>
    </ligand>
</feature>
<feature type="binding site" evidence="5">
    <location>
        <position position="187"/>
    </location>
    <ligand>
        <name>a divalent metal cation</name>
        <dbReference type="ChEBI" id="CHEBI:60240"/>
        <label>1</label>
    </ligand>
</feature>
<feature type="binding site" evidence="5">
    <location>
        <position position="170"/>
    </location>
    <ligand>
        <name>substrate</name>
    </ligand>
</feature>
<dbReference type="PANTHER" id="PTHR43330:SF8">
    <property type="entry name" value="METHIONINE AMINOPEPTIDASE 1D, MITOCHONDRIAL"/>
    <property type="match status" value="1"/>
</dbReference>
<evidence type="ECO:0000256" key="1">
    <source>
        <dbReference type="ARBA" id="ARBA00022438"/>
    </source>
</evidence>
<feature type="binding site" evidence="5">
    <location>
        <position position="263"/>
    </location>
    <ligand>
        <name>a divalent metal cation</name>
        <dbReference type="ChEBI" id="CHEBI:60240"/>
        <label>2</label>
        <note>catalytic</note>
    </ligand>
</feature>
<comment type="cofactor">
    <cofactor evidence="5">
        <name>Co(2+)</name>
        <dbReference type="ChEBI" id="CHEBI:48828"/>
    </cofactor>
    <cofactor evidence="5">
        <name>Zn(2+)</name>
        <dbReference type="ChEBI" id="CHEBI:29105"/>
    </cofactor>
    <cofactor evidence="5">
        <name>Mn(2+)</name>
        <dbReference type="ChEBI" id="CHEBI:29035"/>
    </cofactor>
    <cofactor evidence="5">
        <name>Fe(2+)</name>
        <dbReference type="ChEBI" id="CHEBI:29033"/>
    </cofactor>
    <text evidence="5">Binds 2 divalent metal cations per subunit. Has a high-affinity and a low affinity metal-binding site. The true nature of the physiological cofactor is under debate. The enzyme is active with cobalt, zinc, manganese or divalent iron ions. Most likely, methionine aminopeptidases function as mononuclear Fe(2+)-metalloproteases under physiological conditions, and the catalytically relevant metal-binding site has been assigned to the histidine-containing high-affinity site.</text>
</comment>
<keyword evidence="3 5" id="KW-0479">Metal-binding</keyword>
<dbReference type="PANTHER" id="PTHR43330">
    <property type="entry name" value="METHIONINE AMINOPEPTIDASE"/>
    <property type="match status" value="1"/>
</dbReference>
<dbReference type="GO" id="GO:0046872">
    <property type="term" value="F:metal ion binding"/>
    <property type="evidence" value="ECO:0007669"/>
    <property type="project" value="UniProtKB-UniRule"/>
</dbReference>
<evidence type="ECO:0000256" key="6">
    <source>
        <dbReference type="RuleBase" id="RU003653"/>
    </source>
</evidence>
<dbReference type="InterPro" id="IPR002467">
    <property type="entry name" value="Pept_M24A_MAP1"/>
</dbReference>
<evidence type="ECO:0000256" key="2">
    <source>
        <dbReference type="ARBA" id="ARBA00022670"/>
    </source>
</evidence>
<accession>A0A7S1XLA0</accession>
<comment type="function">
    <text evidence="6">Cotranslationally removes the N-terminal methionine from nascent proteins. The N-terminal methionine is often cleaved when the second residue in the primary sequence is small and uncharged (Met-Ala-, Cys, Gly, Pro, Ser, Thr, or Val).</text>
</comment>
<dbReference type="GO" id="GO:0006508">
    <property type="term" value="P:proteolysis"/>
    <property type="evidence" value="ECO:0007669"/>
    <property type="project" value="UniProtKB-KW"/>
</dbReference>
<dbReference type="Pfam" id="PF00557">
    <property type="entry name" value="Peptidase_M24"/>
    <property type="match status" value="1"/>
</dbReference>
<sequence>MAPAIMLRMRMKMGMGLRPLHSYLLRRPAAPLVAAAPALVGAAARGFSATPAAGAAAQRVPVQPGVVSERRGVPASLAKPSYWESGDPAPQAPYISVHDEEGVRRLAAAGRLARNMLDYACSLAKEGVSTDDIDAAVHDKIVEAGAYPTPLNYMRFPKSVCSSVNEVACHGIPDDRALRRGDIVSFDVSLYLDGYHGDNCATVIVGETEADAPLRKLSDATEEALGAAIETVRAGSCLSDIGAAIQDVADANGYTVVTHFCGHGIGTELHEAPLVFHARNAHRLELVPNMVFTIEPILAEGTGDVKVWSDGWTAVTLDGSYTAQFEHMVRVTPTGSEILTLPE</sequence>
<dbReference type="Gene3D" id="3.90.230.10">
    <property type="entry name" value="Creatinase/methionine aminopeptidase superfamily"/>
    <property type="match status" value="1"/>
</dbReference>
<organism evidence="8">
    <name type="scientific">Phaeomonas parva</name>
    <dbReference type="NCBI Taxonomy" id="124430"/>
    <lineage>
        <taxon>Eukaryota</taxon>
        <taxon>Sar</taxon>
        <taxon>Stramenopiles</taxon>
        <taxon>Ochrophyta</taxon>
        <taxon>Pinguiophyceae</taxon>
        <taxon>Pinguiochrysidales</taxon>
        <taxon>Pinguiochrysidaceae</taxon>
        <taxon>Phaeomonas</taxon>
    </lineage>
</organism>
<keyword evidence="4 5" id="KW-0378">Hydrolase</keyword>
<dbReference type="GO" id="GO:0004239">
    <property type="term" value="F:initiator methionyl aminopeptidase activity"/>
    <property type="evidence" value="ECO:0007669"/>
    <property type="project" value="UniProtKB-UniRule"/>
</dbReference>
<dbReference type="HAMAP" id="MF_01974">
    <property type="entry name" value="MetAP_1"/>
    <property type="match status" value="1"/>
</dbReference>
<feature type="binding site" evidence="5">
    <location>
        <position position="198"/>
    </location>
    <ligand>
        <name>a divalent metal cation</name>
        <dbReference type="ChEBI" id="CHEBI:60240"/>
        <label>1</label>
    </ligand>
</feature>
<proteinExistence type="inferred from homology"/>